<dbReference type="Gene3D" id="3.60.10.10">
    <property type="entry name" value="Endonuclease/exonuclease/phosphatase"/>
    <property type="match status" value="1"/>
</dbReference>
<protein>
    <recommendedName>
        <fullName evidence="2">LTD domain-containing protein</fullName>
    </recommendedName>
</protein>
<evidence type="ECO:0000259" key="2">
    <source>
        <dbReference type="PROSITE" id="PS51841"/>
    </source>
</evidence>
<dbReference type="PANTHER" id="PTHR42834">
    <property type="entry name" value="ENDONUCLEASE/EXONUCLEASE/PHOSPHATASE FAMILY PROTEIN (AFU_ORTHOLOGUE AFUA_3G09210)"/>
    <property type="match status" value="1"/>
</dbReference>
<dbReference type="PANTHER" id="PTHR42834:SF1">
    <property type="entry name" value="ENDONUCLEASE_EXONUCLEASE_PHOSPHATASE FAMILY PROTEIN (AFU_ORTHOLOGUE AFUA_3G09210)"/>
    <property type="match status" value="1"/>
</dbReference>
<accession>A0A5B2ZDT7</accession>
<dbReference type="SUPFAM" id="SSF56219">
    <property type="entry name" value="DNase I-like"/>
    <property type="match status" value="1"/>
</dbReference>
<reference evidence="3 4" key="1">
    <citation type="submission" date="2019-09" db="EMBL/GenBank/DDBJ databases">
        <title>Arenimonas chukotkensis sp. nov., a bacterium isolated from Chukotka hot spring, Arctic region, Russia.</title>
        <authorList>
            <person name="Zayulina K.S."/>
            <person name="Prokofeva M.I."/>
            <person name="Elcheninov A.G."/>
            <person name="Novikov A."/>
            <person name="Kochetkova T.V."/>
            <person name="Kublanov I.V."/>
        </authorList>
    </citation>
    <scope>NUCLEOTIDE SEQUENCE [LARGE SCALE GENOMIC DNA]</scope>
    <source>
        <strain evidence="3 4">3729k</strain>
    </source>
</reference>
<dbReference type="Pfam" id="PF03372">
    <property type="entry name" value="Exo_endo_phos"/>
    <property type="match status" value="1"/>
</dbReference>
<dbReference type="PROSITE" id="PS51841">
    <property type="entry name" value="LTD"/>
    <property type="match status" value="1"/>
</dbReference>
<dbReference type="GO" id="GO:0003824">
    <property type="term" value="F:catalytic activity"/>
    <property type="evidence" value="ECO:0007669"/>
    <property type="project" value="InterPro"/>
</dbReference>
<comment type="caution">
    <text evidence="3">The sequence shown here is derived from an EMBL/GenBank/DDBJ whole genome shotgun (WGS) entry which is preliminary data.</text>
</comment>
<dbReference type="InterPro" id="IPR005135">
    <property type="entry name" value="Endo/exonuclease/phosphatase"/>
</dbReference>
<feature type="region of interest" description="Disordered" evidence="1">
    <location>
        <begin position="1081"/>
        <end position="1102"/>
    </location>
</feature>
<dbReference type="EMBL" id="VUOD01000003">
    <property type="protein sequence ID" value="KAA2285394.1"/>
    <property type="molecule type" value="Genomic_DNA"/>
</dbReference>
<evidence type="ECO:0000313" key="3">
    <source>
        <dbReference type="EMBL" id="KAA2285394.1"/>
    </source>
</evidence>
<evidence type="ECO:0000313" key="4">
    <source>
        <dbReference type="Proteomes" id="UP000322165"/>
    </source>
</evidence>
<reference evidence="3 4" key="2">
    <citation type="submission" date="2019-09" db="EMBL/GenBank/DDBJ databases">
        <authorList>
            <person name="Mazur A."/>
        </authorList>
    </citation>
    <scope>NUCLEOTIDE SEQUENCE [LARGE SCALE GENOMIC DNA]</scope>
    <source>
        <strain evidence="3 4">3729k</strain>
    </source>
</reference>
<gene>
    <name evidence="3" type="ORF">F0415_05620</name>
</gene>
<proteinExistence type="predicted"/>
<dbReference type="InterPro" id="IPR001322">
    <property type="entry name" value="Lamin_tail_dom"/>
</dbReference>
<dbReference type="InterPro" id="IPR036691">
    <property type="entry name" value="Endo/exonu/phosph_ase_sf"/>
</dbReference>
<dbReference type="AlphaFoldDB" id="A0A5B2ZDT7"/>
<organism evidence="3 4">
    <name type="scientific">Arenimonas fontis</name>
    <dbReference type="NCBI Taxonomy" id="2608255"/>
    <lineage>
        <taxon>Bacteria</taxon>
        <taxon>Pseudomonadati</taxon>
        <taxon>Pseudomonadota</taxon>
        <taxon>Gammaproteobacteria</taxon>
        <taxon>Lysobacterales</taxon>
        <taxon>Lysobacteraceae</taxon>
        <taxon>Arenimonas</taxon>
    </lineage>
</organism>
<dbReference type="Pfam" id="PF00932">
    <property type="entry name" value="LTD"/>
    <property type="match status" value="1"/>
</dbReference>
<dbReference type="Proteomes" id="UP000322165">
    <property type="component" value="Unassembled WGS sequence"/>
</dbReference>
<dbReference type="CDD" id="cd04486">
    <property type="entry name" value="YhcR_OBF_like"/>
    <property type="match status" value="1"/>
</dbReference>
<feature type="domain" description="LTD" evidence="2">
    <location>
        <begin position="87"/>
        <end position="265"/>
    </location>
</feature>
<evidence type="ECO:0000256" key="1">
    <source>
        <dbReference type="SAM" id="MobiDB-lite"/>
    </source>
</evidence>
<sequence>MPCSRARWLGVWLMRPAPVRKGEVCHAGAAFSDIDCQLRHGSAGDPSKGRAGGAPVRSTPRSTPFLPTQADTMRKRTRPYARLALLALALAGPAGAAELFLSEIVEGSSNNKAVEVFNGSGAEVDLAAGGYRLQFFFNGNTSPGLTIPLAGTVAAGDVHVVAHSSSVAAILAEADQTNGSSWFNGDDAIVLLSGDTILDVAGQIGFDPGSQWGSGLSSTADNTLRRKAGICAGDTDGSDAFDPALEWDGYPNDTFDGLGSHTATCAGGGTPTDPAASGGASPASLAAGDPTLLTVDVTPGANPESTGLSVTADLGVIGGSASQALYDDGSHGDETAGDLRFSFLATVAEGTPPGPKSLPVSVEDGEGRSAAASIALSVVAKVAIAEIQGSGVGSPLPLGTELVTEGIVTARRANGYFIQSAPGQEDGDPATAEGLFVFTSAPPPAAAAVGSRVRVAGRVGQFRRTPHGFPLTQLTNSSLTVIATGEALPPPVLLDASVLAPDVPVDALGRYQGMRVQVPTAVVTGPSNGFGDFHVTLAGVPRPAREPGVAVLDAVPLPPEKAIPRFDRNPERLRVESRGLADAPADNLNLDAGALVEGLSGVLYYDRGDFTLLMGERSGVSHSGGAQVRAVPAAGKEDVRVGSYNIQNLSGGAAVDPARLAKLSEVFCQYLRLPDVVGLIEIGDLATAQRLAQAINDDEFGHCPDDPQYQAHLLAASGSQRLGFLVKTAPAATGEPRVQVLDVVEHFVGEPLLDPQGNASSLVLFDRPPLHLSAVVNGDNGEDYPLEVLLNHTLSLLDVNSLNGNATWGTLGERARQKRRQQAERLSQLVEAIQSADPSPPLVLIGDYNAFEFSDGYVDVIGIISGKPAPANEVLVPGDSAVTVPLTNLLETVPAEQRYSYVFEGNTQSLDHALVNAAALASADAQLYHARVNADFAADLAADPTVPVRSSDHDPLVAELMVPRFLDADLAVKVEGPFLPVRDGQLVPFLALVRNLGADRAVDAVLELRLDALADQLRLVWAPGWTCEPPVADGDGSRLSCRRDADLAAGESDLLGLILEARRHSARQTIGVAATADTRSRDLRTDNDADADGTRVVGKPRR</sequence>
<keyword evidence="4" id="KW-1185">Reference proteome</keyword>
<name>A0A5B2ZDT7_9GAMM</name>
<feature type="region of interest" description="Disordered" evidence="1">
    <location>
        <begin position="42"/>
        <end position="67"/>
    </location>
</feature>